<feature type="compositionally biased region" description="Basic residues" evidence="1">
    <location>
        <begin position="51"/>
        <end position="64"/>
    </location>
</feature>
<dbReference type="InParanoid" id="G2Q7Z0"/>
<name>G2Q7Z0_THET4</name>
<dbReference type="GeneID" id="11512071"/>
<keyword evidence="3" id="KW-1185">Reference proteome</keyword>
<sequence>MADTVHTSDASGKTAKSRPTLPGVPASWGELNNGHDEQDRPQSAAPMQRCSRQKPSGHRPTSHAHHAVIAPCLQYPGTAAIRPKTRRTIRVTLVVETVPGIPAEATRGGNDFTNATSGTTRSATSQTHGILHFIIPSVRPKLDVDPTIATEDRMTTETVSRGEAKPRGWRQSAVNEEGSARGLHEDSTLVDPVDRDPIRITYTTYIEGTQEISTVFSRIEEPTTQLDALLHQSPYASCPDPGEFYITLSGNIGFSSASHGRPQSRSLHGAVDPADQPCDVTRKVRATRLFSSRAF</sequence>
<feature type="region of interest" description="Disordered" evidence="1">
    <location>
        <begin position="153"/>
        <end position="190"/>
    </location>
</feature>
<gene>
    <name evidence="2" type="ORF">MYCTH_2108695</name>
</gene>
<proteinExistence type="predicted"/>
<evidence type="ECO:0000256" key="1">
    <source>
        <dbReference type="SAM" id="MobiDB-lite"/>
    </source>
</evidence>
<accession>G2Q7Z0</accession>
<feature type="compositionally biased region" description="Basic and acidic residues" evidence="1">
    <location>
        <begin position="153"/>
        <end position="166"/>
    </location>
</feature>
<feature type="compositionally biased region" description="Polar residues" evidence="1">
    <location>
        <begin position="1"/>
        <end position="11"/>
    </location>
</feature>
<dbReference type="AlphaFoldDB" id="G2Q7Z0"/>
<feature type="compositionally biased region" description="Basic and acidic residues" evidence="1">
    <location>
        <begin position="178"/>
        <end position="190"/>
    </location>
</feature>
<reference evidence="2 3" key="1">
    <citation type="journal article" date="2011" name="Nat. Biotechnol.">
        <title>Comparative genomic analysis of the thermophilic biomass-degrading fungi Myceliophthora thermophila and Thielavia terrestris.</title>
        <authorList>
            <person name="Berka R.M."/>
            <person name="Grigoriev I.V."/>
            <person name="Otillar R."/>
            <person name="Salamov A."/>
            <person name="Grimwood J."/>
            <person name="Reid I."/>
            <person name="Ishmael N."/>
            <person name="John T."/>
            <person name="Darmond C."/>
            <person name="Moisan M.-C."/>
            <person name="Henrissat B."/>
            <person name="Coutinho P.M."/>
            <person name="Lombard V."/>
            <person name="Natvig D.O."/>
            <person name="Lindquist E."/>
            <person name="Schmutz J."/>
            <person name="Lucas S."/>
            <person name="Harris P."/>
            <person name="Powlowski J."/>
            <person name="Bellemare A."/>
            <person name="Taylor D."/>
            <person name="Butler G."/>
            <person name="de Vries R.P."/>
            <person name="Allijn I.E."/>
            <person name="van den Brink J."/>
            <person name="Ushinsky S."/>
            <person name="Storms R."/>
            <person name="Powell A.J."/>
            <person name="Paulsen I.T."/>
            <person name="Elbourne L.D.H."/>
            <person name="Baker S.E."/>
            <person name="Magnuson J."/>
            <person name="LaBoissiere S."/>
            <person name="Clutterbuck A.J."/>
            <person name="Martinez D."/>
            <person name="Wogulis M."/>
            <person name="de Leon A.L."/>
            <person name="Rey M.W."/>
            <person name="Tsang A."/>
        </authorList>
    </citation>
    <scope>NUCLEOTIDE SEQUENCE [LARGE SCALE GENOMIC DNA]</scope>
    <source>
        <strain evidence="3">ATCC 42464 / BCRC 31852 / DSM 1799</strain>
    </source>
</reference>
<evidence type="ECO:0000313" key="3">
    <source>
        <dbReference type="Proteomes" id="UP000007322"/>
    </source>
</evidence>
<feature type="compositionally biased region" description="Polar residues" evidence="1">
    <location>
        <begin position="111"/>
        <end position="124"/>
    </location>
</feature>
<organism evidence="2 3">
    <name type="scientific">Thermothelomyces thermophilus (strain ATCC 42464 / BCRC 31852 / DSM 1799)</name>
    <name type="common">Sporotrichum thermophile</name>
    <dbReference type="NCBI Taxonomy" id="573729"/>
    <lineage>
        <taxon>Eukaryota</taxon>
        <taxon>Fungi</taxon>
        <taxon>Dikarya</taxon>
        <taxon>Ascomycota</taxon>
        <taxon>Pezizomycotina</taxon>
        <taxon>Sordariomycetes</taxon>
        <taxon>Sordariomycetidae</taxon>
        <taxon>Sordariales</taxon>
        <taxon>Chaetomiaceae</taxon>
        <taxon>Thermothelomyces</taxon>
    </lineage>
</organism>
<dbReference type="EMBL" id="CP003003">
    <property type="protein sequence ID" value="AEO56147.1"/>
    <property type="molecule type" value="Genomic_DNA"/>
</dbReference>
<feature type="region of interest" description="Disordered" evidence="1">
    <location>
        <begin position="1"/>
        <end position="64"/>
    </location>
</feature>
<evidence type="ECO:0000313" key="2">
    <source>
        <dbReference type="EMBL" id="AEO56147.1"/>
    </source>
</evidence>
<dbReference type="Proteomes" id="UP000007322">
    <property type="component" value="Chromosome 2"/>
</dbReference>
<dbReference type="RefSeq" id="XP_003661392.1">
    <property type="nucleotide sequence ID" value="XM_003661344.1"/>
</dbReference>
<dbReference type="HOGENOM" id="CLU_943935_0_0_1"/>
<feature type="region of interest" description="Disordered" evidence="1">
    <location>
        <begin position="105"/>
        <end position="124"/>
    </location>
</feature>
<dbReference type="KEGG" id="mtm:MYCTH_2108695"/>
<protein>
    <submittedName>
        <fullName evidence="2">Uncharacterized protein</fullName>
    </submittedName>
</protein>
<dbReference type="VEuPathDB" id="FungiDB:MYCTH_2108695"/>